<evidence type="ECO:0000313" key="2">
    <source>
        <dbReference type="EMBL" id="MBL4914898.1"/>
    </source>
</evidence>
<gene>
    <name evidence="2" type="ORF">JMA39_17485</name>
</gene>
<evidence type="ECO:0000256" key="1">
    <source>
        <dbReference type="SAM" id="SignalP"/>
    </source>
</evidence>
<keyword evidence="1" id="KW-0732">Signal</keyword>
<reference evidence="2 3" key="1">
    <citation type="submission" date="2021-01" db="EMBL/GenBank/DDBJ databases">
        <title>Genome sequence of Shewanella schlegeliana JCM 11561.</title>
        <authorList>
            <person name="Zhang H."/>
            <person name="Li C."/>
        </authorList>
    </citation>
    <scope>NUCLEOTIDE SEQUENCE [LARGE SCALE GENOMIC DNA]</scope>
    <source>
        <strain evidence="2 3">JCM 11561</strain>
    </source>
</reference>
<dbReference type="RefSeq" id="WP_202723167.1">
    <property type="nucleotide sequence ID" value="NZ_BPEX01000007.1"/>
</dbReference>
<sequence>MDTVKWSLSFLLVFAASSAAVEQPTQFAQQQHRYLFANLSVISNVSVGVGWSNHDYRDPWRWNVGVSNGWYGYPYGSRYYRPGYNWRWGNPYRYNSRYVYPYRYNRTEYKPSKPKVVAPPERATTSVSYSTGLTRLPDNARVIQREGRTVYEWQGVEYVYDWDAKTYRKIN</sequence>
<comment type="caution">
    <text evidence="2">The sequence shown here is derived from an EMBL/GenBank/DDBJ whole genome shotgun (WGS) entry which is preliminary data.</text>
</comment>
<evidence type="ECO:0000313" key="3">
    <source>
        <dbReference type="Proteomes" id="UP000604898"/>
    </source>
</evidence>
<dbReference type="Proteomes" id="UP000604898">
    <property type="component" value="Unassembled WGS sequence"/>
</dbReference>
<organism evidence="2 3">
    <name type="scientific">Shewanella schlegeliana</name>
    <dbReference type="NCBI Taxonomy" id="190308"/>
    <lineage>
        <taxon>Bacteria</taxon>
        <taxon>Pseudomonadati</taxon>
        <taxon>Pseudomonadota</taxon>
        <taxon>Gammaproteobacteria</taxon>
        <taxon>Alteromonadales</taxon>
        <taxon>Shewanellaceae</taxon>
        <taxon>Shewanella</taxon>
    </lineage>
</organism>
<feature type="chain" id="PRO_5045834522" evidence="1">
    <location>
        <begin position="21"/>
        <end position="171"/>
    </location>
</feature>
<keyword evidence="3" id="KW-1185">Reference proteome</keyword>
<proteinExistence type="predicted"/>
<accession>A0ABS1T278</accession>
<feature type="signal peptide" evidence="1">
    <location>
        <begin position="1"/>
        <end position="20"/>
    </location>
</feature>
<protein>
    <submittedName>
        <fullName evidence="2">Uncharacterized protein</fullName>
    </submittedName>
</protein>
<dbReference type="EMBL" id="JAESVD010000011">
    <property type="protein sequence ID" value="MBL4914898.1"/>
    <property type="molecule type" value="Genomic_DNA"/>
</dbReference>
<name>A0ABS1T278_9GAMM</name>